<feature type="domain" description="Enoyl reductase (ER)" evidence="1">
    <location>
        <begin position="16"/>
        <end position="326"/>
    </location>
</feature>
<accession>A0AAU7W3K6</accession>
<dbReference type="Gene3D" id="3.90.180.10">
    <property type="entry name" value="Medium-chain alcohol dehydrogenases, catalytic domain"/>
    <property type="match status" value="1"/>
</dbReference>
<dbReference type="AlphaFoldDB" id="A0AAU7W3K6"/>
<dbReference type="Pfam" id="PF13602">
    <property type="entry name" value="ADH_zinc_N_2"/>
    <property type="match status" value="1"/>
</dbReference>
<dbReference type="InterPro" id="IPR052733">
    <property type="entry name" value="Chloroplast_QOR"/>
</dbReference>
<dbReference type="SUPFAM" id="SSF51735">
    <property type="entry name" value="NAD(P)-binding Rossmann-fold domains"/>
    <property type="match status" value="1"/>
</dbReference>
<dbReference type="InterPro" id="IPR020843">
    <property type="entry name" value="ER"/>
</dbReference>
<dbReference type="InterPro" id="IPR011032">
    <property type="entry name" value="GroES-like_sf"/>
</dbReference>
<evidence type="ECO:0000259" key="1">
    <source>
        <dbReference type="SMART" id="SM00829"/>
    </source>
</evidence>
<sequence length="335" mass="34810">MTTETTMTAAVYRRFGGPEEVHLEQRPIPSPKPGEVLIRVHASTVSIADHRSRARDVPSGLGLLVAAGLGVFRPKHPILGMDAAGVVEAVGSDVTAFTAGDRIIAATGGAFGGHAEYVCLPADGAITRAPASLTLEEAVTLVFGGITVQGFFARVSIGPGTSVLVNGASGAVGTAAIQLAKQLGSDVTAVTSGGNAALVTSLGADRVIDYTRQDFTAGDETYDVIVDGVGNAGFGRVEGSIAPGGALLLIVGDLWSMLRSRWQTRRSGKLVTWNVGKPGADELAYLVALADSGRYRPVIDRTFELADIVEAHRYVDTGRKRGNVVLRIAHADPLS</sequence>
<protein>
    <submittedName>
        <fullName evidence="2">NAD(P)-dependent alcohol dehydrogenase</fullName>
    </submittedName>
</protein>
<dbReference type="EMBL" id="CP158357">
    <property type="protein sequence ID" value="XBX80347.1"/>
    <property type="molecule type" value="Genomic_DNA"/>
</dbReference>
<dbReference type="RefSeq" id="WP_350353166.1">
    <property type="nucleotide sequence ID" value="NZ_CP158357.1"/>
</dbReference>
<dbReference type="InterPro" id="IPR013154">
    <property type="entry name" value="ADH-like_N"/>
</dbReference>
<evidence type="ECO:0000313" key="2">
    <source>
        <dbReference type="EMBL" id="XBX80347.1"/>
    </source>
</evidence>
<name>A0AAU7W3K6_9MICO</name>
<dbReference type="CDD" id="cd08267">
    <property type="entry name" value="MDR1"/>
    <property type="match status" value="1"/>
</dbReference>
<reference evidence="2" key="1">
    <citation type="submission" date="2024-06" db="EMBL/GenBank/DDBJ databases">
        <title>Draft genome sequence of Microbacterium sp. strain A8/3-1, isolated from Oxytropis tragacanthoides Fisch. ex DC. Root nodules in the Altai region of Russia.</title>
        <authorList>
            <person name="Sazanova A."/>
            <person name="Guro P."/>
            <person name="Kuznetsova I."/>
            <person name="Belimov A."/>
            <person name="Safronova V."/>
        </authorList>
    </citation>
    <scope>NUCLEOTIDE SEQUENCE</scope>
    <source>
        <strain evidence="2">A8/3-1</strain>
    </source>
</reference>
<dbReference type="GO" id="GO:0016491">
    <property type="term" value="F:oxidoreductase activity"/>
    <property type="evidence" value="ECO:0007669"/>
    <property type="project" value="InterPro"/>
</dbReference>
<organism evidence="2">
    <name type="scientific">Microbacterium sp. A8/3-1</name>
    <dbReference type="NCBI Taxonomy" id="3160749"/>
    <lineage>
        <taxon>Bacteria</taxon>
        <taxon>Bacillati</taxon>
        <taxon>Actinomycetota</taxon>
        <taxon>Actinomycetes</taxon>
        <taxon>Micrococcales</taxon>
        <taxon>Microbacteriaceae</taxon>
        <taxon>Microbacterium</taxon>
    </lineage>
</organism>
<dbReference type="SMART" id="SM00829">
    <property type="entry name" value="PKS_ER"/>
    <property type="match status" value="1"/>
</dbReference>
<dbReference type="InterPro" id="IPR036291">
    <property type="entry name" value="NAD(P)-bd_dom_sf"/>
</dbReference>
<dbReference type="PANTHER" id="PTHR44013:SF1">
    <property type="entry name" value="ZINC-TYPE ALCOHOL DEHYDROGENASE-LIKE PROTEIN C16A3.02C"/>
    <property type="match status" value="1"/>
</dbReference>
<dbReference type="SUPFAM" id="SSF50129">
    <property type="entry name" value="GroES-like"/>
    <property type="match status" value="1"/>
</dbReference>
<dbReference type="PANTHER" id="PTHR44013">
    <property type="entry name" value="ZINC-TYPE ALCOHOL DEHYDROGENASE-LIKE PROTEIN C16A3.02C"/>
    <property type="match status" value="1"/>
</dbReference>
<dbReference type="Gene3D" id="3.40.50.720">
    <property type="entry name" value="NAD(P)-binding Rossmann-like Domain"/>
    <property type="match status" value="1"/>
</dbReference>
<gene>
    <name evidence="2" type="ORF">ABS642_09715</name>
</gene>
<proteinExistence type="predicted"/>
<dbReference type="Pfam" id="PF08240">
    <property type="entry name" value="ADH_N"/>
    <property type="match status" value="1"/>
</dbReference>